<name>A0A7J7EX88_DICBM</name>
<feature type="transmembrane region" description="Helical" evidence="13">
    <location>
        <begin position="263"/>
        <end position="281"/>
    </location>
</feature>
<keyword evidence="10 12" id="KW-0675">Receptor</keyword>
<evidence type="ECO:0000256" key="10">
    <source>
        <dbReference type="ARBA" id="ARBA00023170"/>
    </source>
</evidence>
<keyword evidence="11 12" id="KW-0807">Transducer</keyword>
<comment type="caution">
    <text evidence="15">The sequence shown here is derived from an EMBL/GenBank/DDBJ whole genome shotgun (WGS) entry which is preliminary data.</text>
</comment>
<evidence type="ECO:0000256" key="2">
    <source>
        <dbReference type="ARBA" id="ARBA00022475"/>
    </source>
</evidence>
<accession>A0A7J7EX88</accession>
<evidence type="ECO:0000256" key="3">
    <source>
        <dbReference type="ARBA" id="ARBA00022692"/>
    </source>
</evidence>
<evidence type="ECO:0000256" key="1">
    <source>
        <dbReference type="ARBA" id="ARBA00004651"/>
    </source>
</evidence>
<evidence type="ECO:0000256" key="6">
    <source>
        <dbReference type="ARBA" id="ARBA00023040"/>
    </source>
</evidence>
<organism evidence="15 16">
    <name type="scientific">Diceros bicornis minor</name>
    <name type="common">South-central black rhinoceros</name>
    <dbReference type="NCBI Taxonomy" id="77932"/>
    <lineage>
        <taxon>Eukaryota</taxon>
        <taxon>Metazoa</taxon>
        <taxon>Chordata</taxon>
        <taxon>Craniata</taxon>
        <taxon>Vertebrata</taxon>
        <taxon>Euteleostomi</taxon>
        <taxon>Mammalia</taxon>
        <taxon>Eutheria</taxon>
        <taxon>Laurasiatheria</taxon>
        <taxon>Perissodactyla</taxon>
        <taxon>Rhinocerotidae</taxon>
        <taxon>Diceros</taxon>
    </lineage>
</organism>
<keyword evidence="5 13" id="KW-1133">Transmembrane helix</keyword>
<evidence type="ECO:0000256" key="12">
    <source>
        <dbReference type="RuleBase" id="RU000688"/>
    </source>
</evidence>
<reference evidence="15 16" key="1">
    <citation type="journal article" date="2020" name="Mol. Biol. Evol.">
        <title>Interspecific Gene Flow and the Evolution of Specialization in Black and White Rhinoceros.</title>
        <authorList>
            <person name="Moodley Y."/>
            <person name="Westbury M.V."/>
            <person name="Russo I.M."/>
            <person name="Gopalakrishnan S."/>
            <person name="Rakotoarivelo A."/>
            <person name="Olsen R.A."/>
            <person name="Prost S."/>
            <person name="Tunstall T."/>
            <person name="Ryder O.A."/>
            <person name="Dalen L."/>
            <person name="Bruford M.W."/>
        </authorList>
    </citation>
    <scope>NUCLEOTIDE SEQUENCE [LARGE SCALE GENOMIC DNA]</scope>
    <source>
        <strain evidence="15">SBR-YM</strain>
        <tissue evidence="15">Skin</tissue>
    </source>
</reference>
<dbReference type="GO" id="GO:0008142">
    <property type="term" value="F:oxysterol binding"/>
    <property type="evidence" value="ECO:0007669"/>
    <property type="project" value="InterPro"/>
</dbReference>
<keyword evidence="9" id="KW-1015">Disulfide bond</keyword>
<keyword evidence="16" id="KW-1185">Reference proteome</keyword>
<dbReference type="EMBL" id="JACDTQ010002022">
    <property type="protein sequence ID" value="KAF5920389.1"/>
    <property type="molecule type" value="Genomic_DNA"/>
</dbReference>
<dbReference type="AlphaFoldDB" id="A0A7J7EX88"/>
<feature type="transmembrane region" description="Helical" evidence="13">
    <location>
        <begin position="113"/>
        <end position="134"/>
    </location>
</feature>
<dbReference type="InterPro" id="IPR000276">
    <property type="entry name" value="GPCR_Rhodpsn"/>
</dbReference>
<evidence type="ECO:0000256" key="4">
    <source>
        <dbReference type="ARBA" id="ARBA00022859"/>
    </source>
</evidence>
<feature type="transmembrane region" description="Helical" evidence="13">
    <location>
        <begin position="338"/>
        <end position="360"/>
    </location>
</feature>
<comment type="subcellular location">
    <subcellularLocation>
        <location evidence="1">Cell membrane</location>
        <topology evidence="1">Multi-pass membrane protein</topology>
    </subcellularLocation>
</comment>
<protein>
    <recommendedName>
        <fullName evidence="14">G-protein coupled receptors family 1 profile domain-containing protein</fullName>
    </recommendedName>
</protein>
<dbReference type="Pfam" id="PF00001">
    <property type="entry name" value="7tm_1"/>
    <property type="match status" value="2"/>
</dbReference>
<feature type="transmembrane region" description="Helical" evidence="13">
    <location>
        <begin position="209"/>
        <end position="231"/>
    </location>
</feature>
<sequence>MDIKMDDNFTTPSTAPPESSCDLYAHHSTARILMPLHYSIVFIIGLVGNLLALIVIVQNRKKINSTTLYSTNLVISDILFTTALPTRIAYYALGFDWRIGEALCRITALVFYINTYAGVNFMTCLSIDRFFAVVHPLRYNKMKRIEYAKGLYHQEENHCNHLYDECGITGLNIYNELTLSDVLLRKSADRYMAIVQPKYAKELKNTCKAVLACVGVWIMTLTTTIPLLLLYEDPDKASTPATCLKISDIVHLKAINVLNFTRLIFFFLIPLFIMIGCYLVIIHSLLHGKTSKLKPKVKEKSIRIIITLMVQVLVCFMPFHICFAFLMLAGDDHSYNPWGAFTTFLMNLSTCLDVILYYIVSKQFQARVISVMLYRNYLRSVRRKSFRSGSLRSLSNINSEML</sequence>
<evidence type="ECO:0000259" key="14">
    <source>
        <dbReference type="PROSITE" id="PS50262"/>
    </source>
</evidence>
<dbReference type="PROSITE" id="PS50262">
    <property type="entry name" value="G_PROTEIN_RECEP_F1_2"/>
    <property type="match status" value="1"/>
</dbReference>
<evidence type="ECO:0000313" key="15">
    <source>
        <dbReference type="EMBL" id="KAF5920389.1"/>
    </source>
</evidence>
<evidence type="ECO:0000256" key="7">
    <source>
        <dbReference type="ARBA" id="ARBA00023130"/>
    </source>
</evidence>
<dbReference type="Proteomes" id="UP000551758">
    <property type="component" value="Unassembled WGS sequence"/>
</dbReference>
<dbReference type="PROSITE" id="PS00237">
    <property type="entry name" value="G_PROTEIN_RECEP_F1_1"/>
    <property type="match status" value="1"/>
</dbReference>
<keyword evidence="3 12" id="KW-0812">Transmembrane</keyword>
<dbReference type="PANTHER" id="PTHR24237">
    <property type="entry name" value="G-PROTEIN COUPLED RECEPTOR"/>
    <property type="match status" value="1"/>
</dbReference>
<evidence type="ECO:0000256" key="9">
    <source>
        <dbReference type="ARBA" id="ARBA00023157"/>
    </source>
</evidence>
<evidence type="ECO:0000256" key="11">
    <source>
        <dbReference type="ARBA" id="ARBA00023224"/>
    </source>
</evidence>
<evidence type="ECO:0000256" key="8">
    <source>
        <dbReference type="ARBA" id="ARBA00023136"/>
    </source>
</evidence>
<evidence type="ECO:0000256" key="13">
    <source>
        <dbReference type="SAM" id="Phobius"/>
    </source>
</evidence>
<dbReference type="GO" id="GO:0004930">
    <property type="term" value="F:G protein-coupled receptor activity"/>
    <property type="evidence" value="ECO:0007669"/>
    <property type="project" value="UniProtKB-KW"/>
</dbReference>
<comment type="similarity">
    <text evidence="12">Belongs to the G-protein coupled receptor 1 family.</text>
</comment>
<keyword evidence="4" id="KW-0391">Immunity</keyword>
<dbReference type="PRINTS" id="PR01157">
    <property type="entry name" value="P2YPURNOCPTR"/>
</dbReference>
<keyword evidence="6 12" id="KW-0297">G-protein coupled receptor</keyword>
<keyword evidence="7" id="KW-1064">Adaptive immunity</keyword>
<dbReference type="InterPro" id="IPR017452">
    <property type="entry name" value="GPCR_Rhodpsn_7TM"/>
</dbReference>
<dbReference type="Gene3D" id="1.20.1070.10">
    <property type="entry name" value="Rhodopsin 7-helix transmembrane proteins"/>
    <property type="match status" value="2"/>
</dbReference>
<feature type="domain" description="G-protein coupled receptors family 1 profile" evidence="14">
    <location>
        <begin position="48"/>
        <end position="357"/>
    </location>
</feature>
<feature type="transmembrane region" description="Helical" evidence="13">
    <location>
        <begin position="69"/>
        <end position="93"/>
    </location>
</feature>
<dbReference type="PRINTS" id="PR00237">
    <property type="entry name" value="GPCRRHODOPSN"/>
</dbReference>
<dbReference type="InterPro" id="IPR047160">
    <property type="entry name" value="GP183-like"/>
</dbReference>
<keyword evidence="8 13" id="KW-0472">Membrane</keyword>
<gene>
    <name evidence="15" type="ORF">HPG69_009639</name>
</gene>
<dbReference type="GO" id="GO:0016020">
    <property type="term" value="C:membrane"/>
    <property type="evidence" value="ECO:0007669"/>
    <property type="project" value="UniProtKB-SubCell"/>
</dbReference>
<evidence type="ECO:0000256" key="5">
    <source>
        <dbReference type="ARBA" id="ARBA00022989"/>
    </source>
</evidence>
<feature type="transmembrane region" description="Helical" evidence="13">
    <location>
        <begin position="36"/>
        <end position="57"/>
    </location>
</feature>
<proteinExistence type="inferred from homology"/>
<dbReference type="SUPFAM" id="SSF81321">
    <property type="entry name" value="Family A G protein-coupled receptor-like"/>
    <property type="match status" value="2"/>
</dbReference>
<evidence type="ECO:0000313" key="16">
    <source>
        <dbReference type="Proteomes" id="UP000551758"/>
    </source>
</evidence>
<dbReference type="PANTHER" id="PTHR24237:SF7">
    <property type="entry name" value="G-PROTEIN COUPLED RECEPTOR 183"/>
    <property type="match status" value="1"/>
</dbReference>
<feature type="transmembrane region" description="Helical" evidence="13">
    <location>
        <begin position="302"/>
        <end position="326"/>
    </location>
</feature>
<keyword evidence="2" id="KW-1003">Cell membrane</keyword>